<evidence type="ECO:0000313" key="3">
    <source>
        <dbReference type="Proteomes" id="UP000230833"/>
    </source>
</evidence>
<comment type="caution">
    <text evidence="2">The sequence shown here is derived from an EMBL/GenBank/DDBJ whole genome shotgun (WGS) entry which is preliminary data.</text>
</comment>
<sequence>MVHYKRSRRVVSLIILNGIILMLLPNFGLPASLDSKVVIVLGLVCVTLAIILRIDLTHQEQIIDKLEKRAEDGK</sequence>
<evidence type="ECO:0000313" key="2">
    <source>
        <dbReference type="EMBL" id="PIR46609.1"/>
    </source>
</evidence>
<keyword evidence="1" id="KW-0812">Transmembrane</keyword>
<organism evidence="2 3">
    <name type="scientific">Candidatus Vogelbacteria bacterium CG10_big_fil_rev_8_21_14_0_10_45_14</name>
    <dbReference type="NCBI Taxonomy" id="1975042"/>
    <lineage>
        <taxon>Bacteria</taxon>
        <taxon>Candidatus Vogeliibacteriota</taxon>
    </lineage>
</organism>
<dbReference type="AlphaFoldDB" id="A0A2H0RJ93"/>
<proteinExistence type="predicted"/>
<dbReference type="EMBL" id="PCYL01000035">
    <property type="protein sequence ID" value="PIR46609.1"/>
    <property type="molecule type" value="Genomic_DNA"/>
</dbReference>
<keyword evidence="1" id="KW-0472">Membrane</keyword>
<feature type="transmembrane region" description="Helical" evidence="1">
    <location>
        <begin position="37"/>
        <end position="56"/>
    </location>
</feature>
<reference evidence="2 3" key="1">
    <citation type="submission" date="2017-09" db="EMBL/GenBank/DDBJ databases">
        <title>Depth-based differentiation of microbial function through sediment-hosted aquifers and enrichment of novel symbionts in the deep terrestrial subsurface.</title>
        <authorList>
            <person name="Probst A.J."/>
            <person name="Ladd B."/>
            <person name="Jarett J.K."/>
            <person name="Geller-Mcgrath D.E."/>
            <person name="Sieber C.M."/>
            <person name="Emerson J.B."/>
            <person name="Anantharaman K."/>
            <person name="Thomas B.C."/>
            <person name="Malmstrom R."/>
            <person name="Stieglmeier M."/>
            <person name="Klingl A."/>
            <person name="Woyke T."/>
            <person name="Ryan C.M."/>
            <person name="Banfield J.F."/>
        </authorList>
    </citation>
    <scope>NUCLEOTIDE SEQUENCE [LARGE SCALE GENOMIC DNA]</scope>
    <source>
        <strain evidence="2">CG10_big_fil_rev_8_21_14_0_10_45_14</strain>
    </source>
</reference>
<feature type="transmembrane region" description="Helical" evidence="1">
    <location>
        <begin position="12"/>
        <end position="31"/>
    </location>
</feature>
<gene>
    <name evidence="2" type="ORF">COV07_03425</name>
</gene>
<dbReference type="Proteomes" id="UP000230833">
    <property type="component" value="Unassembled WGS sequence"/>
</dbReference>
<accession>A0A2H0RJ93</accession>
<keyword evidence="1" id="KW-1133">Transmembrane helix</keyword>
<protein>
    <submittedName>
        <fullName evidence="2">Uncharacterized protein</fullName>
    </submittedName>
</protein>
<name>A0A2H0RJ93_9BACT</name>
<evidence type="ECO:0000256" key="1">
    <source>
        <dbReference type="SAM" id="Phobius"/>
    </source>
</evidence>